<dbReference type="RefSeq" id="WP_320203679.1">
    <property type="nucleotide sequence ID" value="NZ_CP192785.1"/>
</dbReference>
<accession>A0AAW9FRW3</accession>
<name>A0AAW9FRW3_9HYPH</name>
<dbReference type="GO" id="GO:0016491">
    <property type="term" value="F:oxidoreductase activity"/>
    <property type="evidence" value="ECO:0007669"/>
    <property type="project" value="UniProtKB-KW"/>
</dbReference>
<dbReference type="PRINTS" id="PR00080">
    <property type="entry name" value="SDRFAMILY"/>
</dbReference>
<comment type="caution">
    <text evidence="4">The sequence shown here is derived from an EMBL/GenBank/DDBJ whole genome shotgun (WGS) entry which is preliminary data.</text>
</comment>
<dbReference type="PRINTS" id="PR00081">
    <property type="entry name" value="GDHRDH"/>
</dbReference>
<sequence length="298" mass="31888">MDGNARTALVTGSTDGLGQYVAQALAREGFHVLVHGRDRERAETVVAGIREAGGIATSYLADLSSLTGVRALARDVQADHRRLDLLINNAGIGAVGRYPDRHVGEDGFELRFTINYLSGFLLTHLLLEPLKACGSSRIINVTSASQRRLSFGNVMLTDGYSGARAYGQSKLAQILFTFDLAETLQGSGVTVNCLHPGAYMNTNMVRADGLVPVGDLGEGGDAVLSLALDARFGQESGLYLEGRAVAKANPQAYDPVAREALRRLSLSSVRPESGWDGEERRLRAADEPDGKRVFGVTL</sequence>
<dbReference type="InterPro" id="IPR002347">
    <property type="entry name" value="SDR_fam"/>
</dbReference>
<protein>
    <submittedName>
        <fullName evidence="4">SDR family NAD(P)-dependent oxidoreductase</fullName>
    </submittedName>
</protein>
<dbReference type="EMBL" id="JAVRAF010000021">
    <property type="protein sequence ID" value="MDX8305553.1"/>
    <property type="molecule type" value="Genomic_DNA"/>
</dbReference>
<evidence type="ECO:0000313" key="4">
    <source>
        <dbReference type="EMBL" id="MDX8305553.1"/>
    </source>
</evidence>
<dbReference type="Pfam" id="PF00106">
    <property type="entry name" value="adh_short"/>
    <property type="match status" value="1"/>
</dbReference>
<dbReference type="InterPro" id="IPR036291">
    <property type="entry name" value="NAD(P)-bd_dom_sf"/>
</dbReference>
<dbReference type="PANTHER" id="PTHR24320:SF148">
    <property type="entry name" value="NAD(P)-BINDING ROSSMANN-FOLD SUPERFAMILY PROTEIN"/>
    <property type="match status" value="1"/>
</dbReference>
<evidence type="ECO:0000256" key="1">
    <source>
        <dbReference type="ARBA" id="ARBA00006484"/>
    </source>
</evidence>
<proteinExistence type="inferred from homology"/>
<organism evidence="4">
    <name type="scientific">Agrobacterium rosae</name>
    <dbReference type="NCBI Taxonomy" id="1972867"/>
    <lineage>
        <taxon>Bacteria</taxon>
        <taxon>Pseudomonadati</taxon>
        <taxon>Pseudomonadota</taxon>
        <taxon>Alphaproteobacteria</taxon>
        <taxon>Hyphomicrobiales</taxon>
        <taxon>Rhizobiaceae</taxon>
        <taxon>Rhizobium/Agrobacterium group</taxon>
        <taxon>Agrobacterium</taxon>
    </lineage>
</organism>
<dbReference type="PANTHER" id="PTHR24320">
    <property type="entry name" value="RETINOL DEHYDROGENASE"/>
    <property type="match status" value="1"/>
</dbReference>
<dbReference type="SUPFAM" id="SSF51735">
    <property type="entry name" value="NAD(P)-binding Rossmann-fold domains"/>
    <property type="match status" value="1"/>
</dbReference>
<dbReference type="Gene3D" id="3.40.50.720">
    <property type="entry name" value="NAD(P)-binding Rossmann-like Domain"/>
    <property type="match status" value="1"/>
</dbReference>
<reference evidence="4" key="1">
    <citation type="journal article" date="2023" name="Phytobiomes J">
        <title>Deciphering the key players within the bacterial microbiota associated with aerial crown gall tumors on rhododendron: Insights into the gallobiome.</title>
        <authorList>
            <person name="Kuzmanovic N."/>
            <person name="Nesme J."/>
            <person name="Wolf J."/>
            <person name="Neumann-Schaal M."/>
            <person name="Petersen J."/>
            <person name="Fernandez-Gnecco G."/>
            <person name="Sproeer C."/>
            <person name="Bunk B."/>
            <person name="Overmann J."/>
            <person name="Sorensen S.J."/>
            <person name="Idczak E."/>
            <person name="Smalla K."/>
        </authorList>
    </citation>
    <scope>NUCLEOTIDE SEQUENCE</scope>
    <source>
        <strain evidence="4">Rho-11.1</strain>
    </source>
</reference>
<evidence type="ECO:0000256" key="2">
    <source>
        <dbReference type="ARBA" id="ARBA00023002"/>
    </source>
</evidence>
<keyword evidence="2" id="KW-0560">Oxidoreductase</keyword>
<gene>
    <name evidence="4" type="ORF">RMR22_25265</name>
</gene>
<dbReference type="AlphaFoldDB" id="A0AAW9FRW3"/>
<comment type="similarity">
    <text evidence="1 3">Belongs to the short-chain dehydrogenases/reductases (SDR) family.</text>
</comment>
<evidence type="ECO:0000256" key="3">
    <source>
        <dbReference type="RuleBase" id="RU000363"/>
    </source>
</evidence>